<dbReference type="OrthoDB" id="9775255at2"/>
<keyword evidence="5 8" id="KW-0378">Hydrolase</keyword>
<dbReference type="PANTHER" id="PTHR21039">
    <property type="entry name" value="HISTIDINOL PHOSPHATASE-RELATED"/>
    <property type="match status" value="1"/>
</dbReference>
<keyword evidence="6 8" id="KW-0368">Histidine biosynthesis</keyword>
<gene>
    <name evidence="10" type="primary">hisK</name>
    <name evidence="10" type="ORF">CAGA_04000</name>
</gene>
<dbReference type="Gene3D" id="3.20.20.140">
    <property type="entry name" value="Metal-dependent hydrolases"/>
    <property type="match status" value="1"/>
</dbReference>
<dbReference type="PANTHER" id="PTHR21039:SF0">
    <property type="entry name" value="HISTIDINOL-PHOSPHATASE"/>
    <property type="match status" value="1"/>
</dbReference>
<dbReference type="GO" id="GO:0005737">
    <property type="term" value="C:cytoplasm"/>
    <property type="evidence" value="ECO:0007669"/>
    <property type="project" value="TreeGrafter"/>
</dbReference>
<evidence type="ECO:0000256" key="6">
    <source>
        <dbReference type="ARBA" id="ARBA00023102"/>
    </source>
</evidence>
<evidence type="ECO:0000259" key="9">
    <source>
        <dbReference type="Pfam" id="PF02811"/>
    </source>
</evidence>
<keyword evidence="11" id="KW-1185">Reference proteome</keyword>
<dbReference type="EMBL" id="SRMQ01000001">
    <property type="protein sequence ID" value="TGJ77990.1"/>
    <property type="molecule type" value="Genomic_DNA"/>
</dbReference>
<accession>A0A4Z0YGF6</accession>
<dbReference type="SUPFAM" id="SSF89550">
    <property type="entry name" value="PHP domain-like"/>
    <property type="match status" value="1"/>
</dbReference>
<dbReference type="GO" id="GO:0004401">
    <property type="term" value="F:histidinol-phosphatase activity"/>
    <property type="evidence" value="ECO:0007669"/>
    <property type="project" value="UniProtKB-UniRule"/>
</dbReference>
<sequence length="268" mass="30531">MKYPLISDSHVHSDSSRDANDPVMMMCESAARLGFYSITITDHCECNVYHSEFYDRSTRQSYFETHKAAMVFNSRLRVYAGVELGQAVQDPAAAEDILNACDFDFVLASVHNIRNFPDFYEVDYNQVDVDNVLNRYFDELLETIAWGKFDSLAHLTYPWRYLNAKKKLPINMYKKRIDEVLNALIAKNKALEVNTSGLRQKLGTTLPDLPILTRYRELGGKLITIGSDAHRWADVGGGIEQGLGDLCSAGFHHFTVYQHHEPIMLPIE</sequence>
<dbReference type="AlphaFoldDB" id="A0A4Z0YGF6"/>
<dbReference type="RefSeq" id="WP_135657153.1">
    <property type="nucleotide sequence ID" value="NZ_JAJUFJ010000001.1"/>
</dbReference>
<evidence type="ECO:0000256" key="7">
    <source>
        <dbReference type="ARBA" id="ARBA00049158"/>
    </source>
</evidence>
<comment type="catalytic activity">
    <reaction evidence="7 8">
        <text>L-histidinol phosphate + H2O = L-histidinol + phosphate</text>
        <dbReference type="Rhea" id="RHEA:14465"/>
        <dbReference type="ChEBI" id="CHEBI:15377"/>
        <dbReference type="ChEBI" id="CHEBI:43474"/>
        <dbReference type="ChEBI" id="CHEBI:57699"/>
        <dbReference type="ChEBI" id="CHEBI:57980"/>
        <dbReference type="EC" id="3.1.3.15"/>
    </reaction>
</comment>
<evidence type="ECO:0000313" key="10">
    <source>
        <dbReference type="EMBL" id="TGJ77990.1"/>
    </source>
</evidence>
<dbReference type="UniPathway" id="UPA00031">
    <property type="reaction ID" value="UER00013"/>
</dbReference>
<feature type="domain" description="PHP" evidence="9">
    <location>
        <begin position="8"/>
        <end position="196"/>
    </location>
</feature>
<evidence type="ECO:0000256" key="1">
    <source>
        <dbReference type="ARBA" id="ARBA00004970"/>
    </source>
</evidence>
<dbReference type="Proteomes" id="UP000297714">
    <property type="component" value="Unassembled WGS sequence"/>
</dbReference>
<dbReference type="InterPro" id="IPR016195">
    <property type="entry name" value="Pol/histidinol_Pase-like"/>
</dbReference>
<comment type="caution">
    <text evidence="10">The sequence shown here is derived from an EMBL/GenBank/DDBJ whole genome shotgun (WGS) entry which is preliminary data.</text>
</comment>
<dbReference type="InterPro" id="IPR004013">
    <property type="entry name" value="PHP_dom"/>
</dbReference>
<name>A0A4Z0YGF6_9FIRM</name>
<dbReference type="EC" id="3.1.3.15" evidence="3 8"/>
<evidence type="ECO:0000256" key="3">
    <source>
        <dbReference type="ARBA" id="ARBA00013085"/>
    </source>
</evidence>
<dbReference type="GO" id="GO:0000105">
    <property type="term" value="P:L-histidine biosynthetic process"/>
    <property type="evidence" value="ECO:0007669"/>
    <property type="project" value="UniProtKB-UniRule"/>
</dbReference>
<comment type="pathway">
    <text evidence="1 8">Amino-acid biosynthesis; L-histidine biosynthesis; L-histidine from 5-phospho-alpha-D-ribose 1-diphosphate: step 8/9.</text>
</comment>
<evidence type="ECO:0000256" key="5">
    <source>
        <dbReference type="ARBA" id="ARBA00022801"/>
    </source>
</evidence>
<dbReference type="Pfam" id="PF02811">
    <property type="entry name" value="PHP"/>
    <property type="match status" value="1"/>
</dbReference>
<dbReference type="InterPro" id="IPR010140">
    <property type="entry name" value="Histidinol_P_phosphatase_HisJ"/>
</dbReference>
<reference evidence="10 11" key="1">
    <citation type="submission" date="2019-04" db="EMBL/GenBank/DDBJ databases">
        <authorList>
            <person name="Poehlein A."/>
            <person name="Bengelsdorf F.R."/>
            <person name="Duerre P."/>
            <person name="Daniel R."/>
        </authorList>
    </citation>
    <scope>NUCLEOTIDE SEQUENCE [LARGE SCALE GENOMIC DNA]</scope>
    <source>
        <strain evidence="10 11">BS-1</strain>
    </source>
</reference>
<evidence type="ECO:0000256" key="8">
    <source>
        <dbReference type="RuleBase" id="RU366003"/>
    </source>
</evidence>
<organism evidence="10 11">
    <name type="scientific">Caproiciproducens galactitolivorans</name>
    <dbReference type="NCBI Taxonomy" id="642589"/>
    <lineage>
        <taxon>Bacteria</taxon>
        <taxon>Bacillati</taxon>
        <taxon>Bacillota</taxon>
        <taxon>Clostridia</taxon>
        <taxon>Eubacteriales</taxon>
        <taxon>Acutalibacteraceae</taxon>
        <taxon>Caproiciproducens</taxon>
    </lineage>
</organism>
<protein>
    <recommendedName>
        <fullName evidence="3 8">Histidinol-phosphatase</fullName>
        <shortName evidence="8">HolPase</shortName>
        <ecNumber evidence="3 8">3.1.3.15</ecNumber>
    </recommendedName>
</protein>
<comment type="similarity">
    <text evidence="2 8">Belongs to the PHP hydrolase family. HisK subfamily.</text>
</comment>
<proteinExistence type="inferred from homology"/>
<evidence type="ECO:0000256" key="2">
    <source>
        <dbReference type="ARBA" id="ARBA00009152"/>
    </source>
</evidence>
<evidence type="ECO:0000313" key="11">
    <source>
        <dbReference type="Proteomes" id="UP000297714"/>
    </source>
</evidence>
<keyword evidence="4 8" id="KW-0028">Amino-acid biosynthesis</keyword>
<evidence type="ECO:0000256" key="4">
    <source>
        <dbReference type="ARBA" id="ARBA00022605"/>
    </source>
</evidence>
<dbReference type="NCBIfam" id="TIGR01856">
    <property type="entry name" value="hisJ_fam"/>
    <property type="match status" value="1"/>
</dbReference>